<sequence length="116" mass="13311">MTVYTCQIDLKKDAQAMLFAAALENWMAHLQAAGVVGAWTLLRRKLNLASDVYRDFLLQIEVSDMAQLDMAFRWVGQQGDEAETLYARMHDMIDKADFALYRPFPDPERAERLAII</sequence>
<dbReference type="Proteomes" id="UP000051295">
    <property type="component" value="Unassembled WGS sequence"/>
</dbReference>
<organism evidence="1 2">
    <name type="scientific">Roseovarius atlanticus</name>
    <dbReference type="NCBI Taxonomy" id="1641875"/>
    <lineage>
        <taxon>Bacteria</taxon>
        <taxon>Pseudomonadati</taxon>
        <taxon>Pseudomonadota</taxon>
        <taxon>Alphaproteobacteria</taxon>
        <taxon>Rhodobacterales</taxon>
        <taxon>Roseobacteraceae</taxon>
        <taxon>Roseovarius</taxon>
    </lineage>
</organism>
<dbReference type="EMBL" id="LAXJ01000002">
    <property type="protein sequence ID" value="KRS14367.1"/>
    <property type="molecule type" value="Genomic_DNA"/>
</dbReference>
<protein>
    <recommendedName>
        <fullName evidence="3">NIPSNAP domain-containing protein</fullName>
    </recommendedName>
</protein>
<reference evidence="1 2" key="1">
    <citation type="submission" date="2015-04" db="EMBL/GenBank/DDBJ databases">
        <title>The draft genome sequence of Roseovarius sp.R12b.</title>
        <authorList>
            <person name="Li G."/>
            <person name="Lai Q."/>
            <person name="Shao Z."/>
            <person name="Yan P."/>
        </authorList>
    </citation>
    <scope>NUCLEOTIDE SEQUENCE [LARGE SCALE GENOMIC DNA]</scope>
    <source>
        <strain evidence="1 2">R12B</strain>
    </source>
</reference>
<keyword evidence="2" id="KW-1185">Reference proteome</keyword>
<evidence type="ECO:0000313" key="2">
    <source>
        <dbReference type="Proteomes" id="UP000051295"/>
    </source>
</evidence>
<name>A0A0T5P051_9RHOB</name>
<comment type="caution">
    <text evidence="1">The sequence shown here is derived from an EMBL/GenBank/DDBJ whole genome shotgun (WGS) entry which is preliminary data.</text>
</comment>
<accession>A0A0T5P051</accession>
<dbReference type="OrthoDB" id="7359918at2"/>
<evidence type="ECO:0008006" key="3">
    <source>
        <dbReference type="Google" id="ProtNLM"/>
    </source>
</evidence>
<dbReference type="AlphaFoldDB" id="A0A0T5P051"/>
<proteinExistence type="predicted"/>
<dbReference type="InterPro" id="IPR046722">
    <property type="entry name" value="DUF6614"/>
</dbReference>
<dbReference type="Pfam" id="PF20319">
    <property type="entry name" value="DUF6614"/>
    <property type="match status" value="1"/>
</dbReference>
<gene>
    <name evidence="1" type="ORF">XM53_01160</name>
</gene>
<dbReference type="STRING" id="1641875.XM53_01160"/>
<dbReference type="RefSeq" id="WP_057789452.1">
    <property type="nucleotide sequence ID" value="NZ_LAXJ01000002.1"/>
</dbReference>
<dbReference type="PATRIC" id="fig|1641875.4.peg.1319"/>
<evidence type="ECO:0000313" key="1">
    <source>
        <dbReference type="EMBL" id="KRS14367.1"/>
    </source>
</evidence>